<accession>A0AAX3UCU3</accession>
<evidence type="ECO:0000313" key="4">
    <source>
        <dbReference type="Proteomes" id="UP001242513"/>
    </source>
</evidence>
<protein>
    <submittedName>
        <fullName evidence="2">Uncharacterized protein</fullName>
    </submittedName>
</protein>
<dbReference type="Proteomes" id="UP001242513">
    <property type="component" value="Chromosome"/>
</dbReference>
<evidence type="ECO:0000313" key="3">
    <source>
        <dbReference type="Proteomes" id="UP000181860"/>
    </source>
</evidence>
<dbReference type="RefSeq" id="WP_013854836.1">
    <property type="nucleotide sequence ID" value="NZ_CP123735.1"/>
</dbReference>
<dbReference type="Proteomes" id="UP000181860">
    <property type="component" value="Unassembled WGS sequence"/>
</dbReference>
<evidence type="ECO:0000313" key="2">
    <source>
        <dbReference type="EMBL" id="WGO85481.1"/>
    </source>
</evidence>
<dbReference type="EMBL" id="FMXC01000023">
    <property type="protein sequence ID" value="SDA62976.1"/>
    <property type="molecule type" value="Genomic_DNA"/>
</dbReference>
<organism evidence="2 4">
    <name type="scientific">Lactobacillus kefiranofaciens</name>
    <dbReference type="NCBI Taxonomy" id="267818"/>
    <lineage>
        <taxon>Bacteria</taxon>
        <taxon>Bacillati</taxon>
        <taxon>Bacillota</taxon>
        <taxon>Bacilli</taxon>
        <taxon>Lactobacillales</taxon>
        <taxon>Lactobacillaceae</taxon>
        <taxon>Lactobacillus</taxon>
    </lineage>
</organism>
<dbReference type="EMBL" id="CP123735">
    <property type="protein sequence ID" value="WGO85481.1"/>
    <property type="molecule type" value="Genomic_DNA"/>
</dbReference>
<reference evidence="2" key="2">
    <citation type="journal article" date="2022" name="Food Funct.">
        <title>Lactobacillus kefiranofaciens ZW18 from Kefir enhances the anti-tumor effect of anti-programmed cell death 1 (PD-1) immunotherapy by modulating the gut microbiota.</title>
        <authorList>
            <person name="Zhao J."/>
            <person name="Wang Y."/>
            <person name="Wang J."/>
            <person name="Lv M."/>
            <person name="Zhou C."/>
            <person name="Jia L."/>
            <person name="Geng W."/>
        </authorList>
    </citation>
    <scope>NUCLEOTIDE SEQUENCE</scope>
    <source>
        <strain evidence="2">ZW18</strain>
    </source>
</reference>
<name>A0AAX3UCU3_9LACO</name>
<proteinExistence type="predicted"/>
<keyword evidence="3" id="KW-1185">Reference proteome</keyword>
<reference evidence="2" key="3">
    <citation type="submission" date="2023-04" db="EMBL/GenBank/DDBJ databases">
        <authorList>
            <person name="Wang Y."/>
        </authorList>
    </citation>
    <scope>NUCLEOTIDE SEQUENCE</scope>
    <source>
        <strain evidence="2">ZW18</strain>
    </source>
</reference>
<dbReference type="AlphaFoldDB" id="A0AAX3UCU3"/>
<gene>
    <name evidence="2" type="ORF">QEJ78_08960</name>
    <name evidence="1" type="ORF">SAMN02983011_01789</name>
</gene>
<reference evidence="1 3" key="1">
    <citation type="submission" date="2016-10" db="EMBL/GenBank/DDBJ databases">
        <authorList>
            <person name="Varghese N."/>
            <person name="Submissions S."/>
        </authorList>
    </citation>
    <scope>NUCLEOTIDE SEQUENCE [LARGE SCALE GENOMIC DNA]</scope>
    <source>
        <strain evidence="1 3">ATCC 43761</strain>
    </source>
</reference>
<evidence type="ECO:0000313" key="1">
    <source>
        <dbReference type="EMBL" id="SDA62976.1"/>
    </source>
</evidence>
<sequence length="81" mass="9265">MSDNNPENKSIELTTDYADHSINMKFSDNLKDDRERGYILSAAFFAFCAEQGLDKQAVIEMVSSHYDQFTGNNDASLFKRF</sequence>